<protein>
    <submittedName>
        <fullName evidence="2">Uncharacterized protein</fullName>
    </submittedName>
</protein>
<dbReference type="WBParaSite" id="nRc.2.0.1.t36216-RA">
    <property type="protein sequence ID" value="nRc.2.0.1.t36216-RA"/>
    <property type="gene ID" value="nRc.2.0.1.g36216"/>
</dbReference>
<proteinExistence type="predicted"/>
<organism evidence="1 2">
    <name type="scientific">Romanomermis culicivorax</name>
    <name type="common">Nematode worm</name>
    <dbReference type="NCBI Taxonomy" id="13658"/>
    <lineage>
        <taxon>Eukaryota</taxon>
        <taxon>Metazoa</taxon>
        <taxon>Ecdysozoa</taxon>
        <taxon>Nematoda</taxon>
        <taxon>Enoplea</taxon>
        <taxon>Dorylaimia</taxon>
        <taxon>Mermithida</taxon>
        <taxon>Mermithoidea</taxon>
        <taxon>Mermithidae</taxon>
        <taxon>Romanomermis</taxon>
    </lineage>
</organism>
<dbReference type="AlphaFoldDB" id="A0A915KDT2"/>
<name>A0A915KDT2_ROMCU</name>
<dbReference type="Proteomes" id="UP000887565">
    <property type="component" value="Unplaced"/>
</dbReference>
<sequence>MLQRLRTLVDVAELCHYAGQALMVRDSLSDLYNGNMLNVAKDAAFLG</sequence>
<evidence type="ECO:0000313" key="1">
    <source>
        <dbReference type="Proteomes" id="UP000887565"/>
    </source>
</evidence>
<keyword evidence="1" id="KW-1185">Reference proteome</keyword>
<accession>A0A915KDT2</accession>
<reference evidence="2" key="1">
    <citation type="submission" date="2022-11" db="UniProtKB">
        <authorList>
            <consortium name="WormBaseParasite"/>
        </authorList>
    </citation>
    <scope>IDENTIFICATION</scope>
</reference>
<evidence type="ECO:0000313" key="2">
    <source>
        <dbReference type="WBParaSite" id="nRc.2.0.1.t36216-RA"/>
    </source>
</evidence>